<protein>
    <submittedName>
        <fullName evidence="1">Uncharacterized protein</fullName>
    </submittedName>
</protein>
<organism evidence="1 2">
    <name type="scientific">Candidatus Lloydbacteria bacterium RIFCSPHIGHO2_02_FULL_50_13</name>
    <dbReference type="NCBI Taxonomy" id="1798661"/>
    <lineage>
        <taxon>Bacteria</taxon>
        <taxon>Candidatus Lloydiibacteriota</taxon>
    </lineage>
</organism>
<evidence type="ECO:0000313" key="2">
    <source>
        <dbReference type="Proteomes" id="UP000177996"/>
    </source>
</evidence>
<comment type="caution">
    <text evidence="1">The sequence shown here is derived from an EMBL/GenBank/DDBJ whole genome shotgun (WGS) entry which is preliminary data.</text>
</comment>
<gene>
    <name evidence="1" type="ORF">A3D65_00085</name>
</gene>
<dbReference type="EMBL" id="MHLL01000014">
    <property type="protein sequence ID" value="OGZ09911.1"/>
    <property type="molecule type" value="Genomic_DNA"/>
</dbReference>
<accession>A0A1G2DAI6</accession>
<name>A0A1G2DAI6_9BACT</name>
<proteinExistence type="predicted"/>
<evidence type="ECO:0000313" key="1">
    <source>
        <dbReference type="EMBL" id="OGZ09911.1"/>
    </source>
</evidence>
<reference evidence="1 2" key="1">
    <citation type="journal article" date="2016" name="Nat. Commun.">
        <title>Thousands of microbial genomes shed light on interconnected biogeochemical processes in an aquifer system.</title>
        <authorList>
            <person name="Anantharaman K."/>
            <person name="Brown C.T."/>
            <person name="Hug L.A."/>
            <person name="Sharon I."/>
            <person name="Castelle C.J."/>
            <person name="Probst A.J."/>
            <person name="Thomas B.C."/>
            <person name="Singh A."/>
            <person name="Wilkins M.J."/>
            <person name="Karaoz U."/>
            <person name="Brodie E.L."/>
            <person name="Williams K.H."/>
            <person name="Hubbard S.S."/>
            <person name="Banfield J.F."/>
        </authorList>
    </citation>
    <scope>NUCLEOTIDE SEQUENCE [LARGE SCALE GENOMIC DNA]</scope>
</reference>
<dbReference type="Proteomes" id="UP000177996">
    <property type="component" value="Unassembled WGS sequence"/>
</dbReference>
<sequence>MPRTISPVKPWLIQRCKLEDGKFSYDYMVSSEFECGDQAKALKTLFKGKVALAETSVQANEVAPRCRSTSSCKKALM</sequence>
<dbReference type="AlphaFoldDB" id="A0A1G2DAI6"/>
<dbReference type="STRING" id="1798661.A3D65_00085"/>